<dbReference type="SUPFAM" id="SSF141371">
    <property type="entry name" value="PilZ domain-like"/>
    <property type="match status" value="1"/>
</dbReference>
<evidence type="ECO:0000259" key="1">
    <source>
        <dbReference type="Pfam" id="PF07238"/>
    </source>
</evidence>
<organism evidence="2 3">
    <name type="scientific">Candidatus Filomicrobium marinum</name>
    <dbReference type="NCBI Taxonomy" id="1608628"/>
    <lineage>
        <taxon>Bacteria</taxon>
        <taxon>Pseudomonadati</taxon>
        <taxon>Pseudomonadota</taxon>
        <taxon>Alphaproteobacteria</taxon>
        <taxon>Hyphomicrobiales</taxon>
        <taxon>Hyphomicrobiaceae</taxon>
        <taxon>Filomicrobium</taxon>
    </lineage>
</organism>
<dbReference type="OrthoDB" id="7210926at2"/>
<dbReference type="InterPro" id="IPR009875">
    <property type="entry name" value="PilZ_domain"/>
</dbReference>
<evidence type="ECO:0000313" key="2">
    <source>
        <dbReference type="EMBL" id="CPR21922.1"/>
    </source>
</evidence>
<protein>
    <recommendedName>
        <fullName evidence="1">PilZ domain-containing protein</fullName>
    </recommendedName>
</protein>
<dbReference type="Gene3D" id="2.40.10.220">
    <property type="entry name" value="predicted glycosyltransferase like domains"/>
    <property type="match status" value="1"/>
</dbReference>
<feature type="domain" description="PilZ" evidence="1">
    <location>
        <begin position="4"/>
        <end position="90"/>
    </location>
</feature>
<sequence>MNEHRKSRRTHTKKLAKIVFDDGRTPVNCIILDTSEGGARLLMESNEELPDQFFLFRRAELSLREATVVRRAYKTVGVRLSEPLSANSERARALKHLKDLSPVFT</sequence>
<evidence type="ECO:0000313" key="3">
    <source>
        <dbReference type="Proteomes" id="UP000033187"/>
    </source>
</evidence>
<accession>A0A0D6JJR8</accession>
<dbReference type="KEGG" id="fiy:BN1229_v1_3355"/>
<dbReference type="EMBL" id="LN829119">
    <property type="protein sequence ID" value="CPR21922.1"/>
    <property type="molecule type" value="Genomic_DNA"/>
</dbReference>
<dbReference type="RefSeq" id="WP_046478421.1">
    <property type="nucleotide sequence ID" value="NZ_LN829118.1"/>
</dbReference>
<keyword evidence="3" id="KW-1185">Reference proteome</keyword>
<gene>
    <name evidence="2" type="ORF">YBN1229_v1_3355</name>
</gene>
<dbReference type="GO" id="GO:0035438">
    <property type="term" value="F:cyclic-di-GMP binding"/>
    <property type="evidence" value="ECO:0007669"/>
    <property type="project" value="InterPro"/>
</dbReference>
<dbReference type="Pfam" id="PF07238">
    <property type="entry name" value="PilZ"/>
    <property type="match status" value="1"/>
</dbReference>
<reference evidence="3" key="1">
    <citation type="submission" date="2015-02" db="EMBL/GenBank/DDBJ databases">
        <authorList>
            <person name="Chooi Y.-H."/>
        </authorList>
    </citation>
    <scope>NUCLEOTIDE SEQUENCE [LARGE SCALE GENOMIC DNA]</scope>
    <source>
        <strain evidence="3">strain Y</strain>
    </source>
</reference>
<dbReference type="Proteomes" id="UP000033187">
    <property type="component" value="Chromosome 1"/>
</dbReference>
<dbReference type="KEGG" id="fil:BN1229_v1_2562"/>
<name>A0A0D6JJR8_9HYPH</name>
<dbReference type="AlphaFoldDB" id="A0A0D6JJR8"/>
<proteinExistence type="predicted"/>